<keyword evidence="1" id="KW-0805">Transcription regulation</keyword>
<reference evidence="5" key="1">
    <citation type="submission" date="2022-06" db="EMBL/GenBank/DDBJ databases">
        <authorList>
            <person name="Lu C.-H."/>
        </authorList>
    </citation>
    <scope>NUCLEOTIDE SEQUENCE</scope>
    <source>
        <strain evidence="5">21MJYT02-11</strain>
    </source>
</reference>
<keyword evidence="6" id="KW-1185">Reference proteome</keyword>
<dbReference type="InterPro" id="IPR009057">
    <property type="entry name" value="Homeodomain-like_sf"/>
</dbReference>
<evidence type="ECO:0000256" key="1">
    <source>
        <dbReference type="ARBA" id="ARBA00023015"/>
    </source>
</evidence>
<evidence type="ECO:0000256" key="3">
    <source>
        <dbReference type="ARBA" id="ARBA00023163"/>
    </source>
</evidence>
<dbReference type="SMART" id="SM00342">
    <property type="entry name" value="HTH_ARAC"/>
    <property type="match status" value="1"/>
</dbReference>
<dbReference type="SUPFAM" id="SSF46689">
    <property type="entry name" value="Homeodomain-like"/>
    <property type="match status" value="1"/>
</dbReference>
<name>A0ABT1AKY7_9RALS</name>
<protein>
    <submittedName>
        <fullName evidence="5">AraC family transcriptional regulator</fullName>
    </submittedName>
</protein>
<evidence type="ECO:0000313" key="6">
    <source>
        <dbReference type="Proteomes" id="UP001162811"/>
    </source>
</evidence>
<feature type="domain" description="HTH araC/xylS-type" evidence="4">
    <location>
        <begin position="235"/>
        <end position="334"/>
    </location>
</feature>
<reference evidence="5" key="2">
    <citation type="journal article" date="2023" name="Front. Microbiol.">
        <title>Ralstonia chuxiongensis sp. nov., Ralstonia mojiangensis sp. nov., and Ralstonia soli sp. nov., isolated from tobacco fields, are three novel species in the family Burkholderiaceae.</title>
        <authorList>
            <person name="Lu C.H."/>
            <person name="Zhang Y.Y."/>
            <person name="Jiang N."/>
            <person name="Chen W."/>
            <person name="Shao X."/>
            <person name="Zhao Z.M."/>
            <person name="Lu W.L."/>
            <person name="Hu X."/>
            <person name="Xi Y.X."/>
            <person name="Zou S.Y."/>
            <person name="Wei Q.J."/>
            <person name="Lin Z.L."/>
            <person name="Gong L."/>
            <person name="Gai X.T."/>
            <person name="Zhang L.Q."/>
            <person name="Li J.Y."/>
            <person name="Jin Y."/>
            <person name="Xia Z.Y."/>
        </authorList>
    </citation>
    <scope>NUCLEOTIDE SEQUENCE</scope>
    <source>
        <strain evidence="5">21MJYT02-11</strain>
    </source>
</reference>
<dbReference type="Pfam" id="PF12833">
    <property type="entry name" value="HTH_18"/>
    <property type="match status" value="1"/>
</dbReference>
<dbReference type="InterPro" id="IPR018062">
    <property type="entry name" value="HTH_AraC-typ_CS"/>
</dbReference>
<dbReference type="PROSITE" id="PS01124">
    <property type="entry name" value="HTH_ARAC_FAMILY_2"/>
    <property type="match status" value="1"/>
</dbReference>
<gene>
    <name evidence="5" type="ORF">NG900_12835</name>
</gene>
<dbReference type="InterPro" id="IPR050204">
    <property type="entry name" value="AraC_XylS_family_regulators"/>
</dbReference>
<dbReference type="EMBL" id="JAMXHT010000004">
    <property type="protein sequence ID" value="MCO5399080.1"/>
    <property type="molecule type" value="Genomic_DNA"/>
</dbReference>
<dbReference type="Gene3D" id="1.10.10.60">
    <property type="entry name" value="Homeodomain-like"/>
    <property type="match status" value="1"/>
</dbReference>
<dbReference type="RefSeq" id="WP_252680750.1">
    <property type="nucleotide sequence ID" value="NZ_JAMXHT010000004.1"/>
</dbReference>
<evidence type="ECO:0000256" key="2">
    <source>
        <dbReference type="ARBA" id="ARBA00023125"/>
    </source>
</evidence>
<dbReference type="InterPro" id="IPR035418">
    <property type="entry name" value="AraC-bd_2"/>
</dbReference>
<proteinExistence type="predicted"/>
<keyword evidence="3" id="KW-0804">Transcription</keyword>
<comment type="caution">
    <text evidence="5">The sequence shown here is derived from an EMBL/GenBank/DDBJ whole genome shotgun (WGS) entry which is preliminary data.</text>
</comment>
<keyword evidence="2" id="KW-0238">DNA-binding</keyword>
<dbReference type="PANTHER" id="PTHR46796">
    <property type="entry name" value="HTH-TYPE TRANSCRIPTIONAL ACTIVATOR RHAS-RELATED"/>
    <property type="match status" value="1"/>
</dbReference>
<sequence>MPLSPRAPVLTALYRNPLFRSDVRVEAHEQVALELADHVLRWKAGVPDAAMFKGQLNRLRIYALRYGAEVEVSARPFDNFALVHTSLGGGAEIECDGHRLWVAEGRTAVLAPKERIRLRWSPGNQQMIVKVPHSLLHEAIAREETPMKLVPGFLMPRALEMQWELLAHSLLNLLSPAGTPEAHSKWVDQFERHLASFLLLHQPEDAVQTAMSLVHAALPSESDNTHSNRGARQMDAVIAYIESHLCAPVSLEDLARVACVSSRTLNTLCRRYAGIAPMELLRNARLDAVRSRLLLDPSASITETALAYGFGHLGRFAAYYAARFNELPSDTQRRRD</sequence>
<dbReference type="InterPro" id="IPR018060">
    <property type="entry name" value="HTH_AraC"/>
</dbReference>
<organism evidence="5 6">
    <name type="scientific">Ralstonia soli</name>
    <dbReference type="NCBI Taxonomy" id="2953896"/>
    <lineage>
        <taxon>Bacteria</taxon>
        <taxon>Pseudomonadati</taxon>
        <taxon>Pseudomonadota</taxon>
        <taxon>Betaproteobacteria</taxon>
        <taxon>Burkholderiales</taxon>
        <taxon>Burkholderiaceae</taxon>
        <taxon>Ralstonia</taxon>
    </lineage>
</organism>
<dbReference type="Pfam" id="PF14525">
    <property type="entry name" value="AraC_binding_2"/>
    <property type="match status" value="1"/>
</dbReference>
<dbReference type="Proteomes" id="UP001162811">
    <property type="component" value="Unassembled WGS sequence"/>
</dbReference>
<evidence type="ECO:0000313" key="5">
    <source>
        <dbReference type="EMBL" id="MCO5399080.1"/>
    </source>
</evidence>
<accession>A0ABT1AKY7</accession>
<evidence type="ECO:0000259" key="4">
    <source>
        <dbReference type="PROSITE" id="PS01124"/>
    </source>
</evidence>
<dbReference type="PROSITE" id="PS00041">
    <property type="entry name" value="HTH_ARAC_FAMILY_1"/>
    <property type="match status" value="1"/>
</dbReference>